<keyword evidence="7 13" id="KW-1133">Transmembrane helix</keyword>
<dbReference type="PANTHER" id="PTHR21248:SF22">
    <property type="entry name" value="PHOSPHOLIPASE D"/>
    <property type="match status" value="1"/>
</dbReference>
<proteinExistence type="predicted"/>
<dbReference type="Pfam" id="PF13396">
    <property type="entry name" value="PLDc_N"/>
    <property type="match status" value="1"/>
</dbReference>
<keyword evidence="2" id="KW-1003">Cell membrane</keyword>
<dbReference type="InterPro" id="IPR027379">
    <property type="entry name" value="CLS_N"/>
</dbReference>
<evidence type="ECO:0000256" key="8">
    <source>
        <dbReference type="ARBA" id="ARBA00023098"/>
    </source>
</evidence>
<dbReference type="EC" id="2.7.8.-" evidence="12"/>
<evidence type="ECO:0000256" key="1">
    <source>
        <dbReference type="ARBA" id="ARBA00004651"/>
    </source>
</evidence>
<dbReference type="PROSITE" id="PS50035">
    <property type="entry name" value="PLD"/>
    <property type="match status" value="2"/>
</dbReference>
<dbReference type="CDD" id="cd09163">
    <property type="entry name" value="PLDc_CLS_unchar2_2"/>
    <property type="match status" value="1"/>
</dbReference>
<keyword evidence="6" id="KW-0677">Repeat</keyword>
<keyword evidence="10" id="KW-0594">Phospholipid biosynthesis</keyword>
<evidence type="ECO:0000256" key="7">
    <source>
        <dbReference type="ARBA" id="ARBA00022989"/>
    </source>
</evidence>
<comment type="subcellular location">
    <subcellularLocation>
        <location evidence="1">Cell membrane</location>
        <topology evidence="1">Multi-pass membrane protein</topology>
    </subcellularLocation>
</comment>
<dbReference type="SMART" id="SM00155">
    <property type="entry name" value="PLDc"/>
    <property type="match status" value="2"/>
</dbReference>
<dbReference type="Gene3D" id="3.30.870.10">
    <property type="entry name" value="Endonuclease Chain A"/>
    <property type="match status" value="2"/>
</dbReference>
<dbReference type="SUPFAM" id="SSF56024">
    <property type="entry name" value="Phospholipase D/nuclease"/>
    <property type="match status" value="2"/>
</dbReference>
<dbReference type="InterPro" id="IPR022924">
    <property type="entry name" value="Cardiolipin_synthase"/>
</dbReference>
<evidence type="ECO:0000256" key="10">
    <source>
        <dbReference type="ARBA" id="ARBA00023209"/>
    </source>
</evidence>
<evidence type="ECO:0000259" key="14">
    <source>
        <dbReference type="PROSITE" id="PS50035"/>
    </source>
</evidence>
<evidence type="ECO:0000256" key="3">
    <source>
        <dbReference type="ARBA" id="ARBA00022516"/>
    </source>
</evidence>
<keyword evidence="8" id="KW-0443">Lipid metabolism</keyword>
<keyword evidence="9 13" id="KW-0472">Membrane</keyword>
<dbReference type="CDD" id="cd09157">
    <property type="entry name" value="PLDc_CLS_unchar2_1"/>
    <property type="match status" value="1"/>
</dbReference>
<reference evidence="15" key="1">
    <citation type="journal article" date="2022" name="Environ. Microbiol.">
        <title>Geoalkalibacter halelectricus SAP #1 sp. nov. possessing extracellular electron transfer and mineral#reducing capabilities from a haloalkaline environment.</title>
        <authorList>
            <person name="Yadav S."/>
            <person name="Singh R."/>
            <person name="Sundharam S.S."/>
            <person name="Chaudhary S."/>
            <person name="Krishnamurthi S."/>
            <person name="Patil S.A."/>
        </authorList>
    </citation>
    <scope>NUCLEOTIDE SEQUENCE</scope>
    <source>
        <strain evidence="15">SAP-1</strain>
    </source>
</reference>
<dbReference type="InterPro" id="IPR025202">
    <property type="entry name" value="PLD-like_dom"/>
</dbReference>
<dbReference type="Pfam" id="PF13091">
    <property type="entry name" value="PLDc_2"/>
    <property type="match status" value="2"/>
</dbReference>
<name>A0ABY5ZRC6_9BACT</name>
<evidence type="ECO:0000313" key="16">
    <source>
        <dbReference type="Proteomes" id="UP001060414"/>
    </source>
</evidence>
<dbReference type="EMBL" id="CP092109">
    <property type="protein sequence ID" value="UWZ80239.1"/>
    <property type="molecule type" value="Genomic_DNA"/>
</dbReference>
<evidence type="ECO:0000256" key="13">
    <source>
        <dbReference type="SAM" id="Phobius"/>
    </source>
</evidence>
<feature type="domain" description="PLD phosphodiesterase" evidence="14">
    <location>
        <begin position="394"/>
        <end position="416"/>
    </location>
</feature>
<evidence type="ECO:0000256" key="11">
    <source>
        <dbReference type="ARBA" id="ARBA00023264"/>
    </source>
</evidence>
<feature type="domain" description="PLD phosphodiesterase" evidence="14">
    <location>
        <begin position="213"/>
        <end position="240"/>
    </location>
</feature>
<evidence type="ECO:0000256" key="9">
    <source>
        <dbReference type="ARBA" id="ARBA00023136"/>
    </source>
</evidence>
<evidence type="ECO:0000256" key="4">
    <source>
        <dbReference type="ARBA" id="ARBA00022679"/>
    </source>
</evidence>
<evidence type="ECO:0000256" key="6">
    <source>
        <dbReference type="ARBA" id="ARBA00022737"/>
    </source>
</evidence>
<protein>
    <recommendedName>
        <fullName evidence="12">Cardiolipin synthase</fullName>
        <ecNumber evidence="12">2.7.8.-</ecNumber>
    </recommendedName>
</protein>
<keyword evidence="11" id="KW-1208">Phospholipid metabolism</keyword>
<feature type="transmembrane region" description="Helical" evidence="13">
    <location>
        <begin position="31"/>
        <end position="52"/>
    </location>
</feature>
<dbReference type="InterPro" id="IPR001736">
    <property type="entry name" value="PLipase_D/transphosphatidylase"/>
</dbReference>
<evidence type="ECO:0000256" key="2">
    <source>
        <dbReference type="ARBA" id="ARBA00022475"/>
    </source>
</evidence>
<sequence length="476" mass="53843">MLNTLLWFAITAFGVFSAGHALLNKLDPRAALGWIVACLALPLVGPLFYWFFGVNRIRIRARDWQSRGQGIPWCEPEVCSWSADFSAGLPFRQENFSALLSLSDHVTRRPLIPGNRLDVLHNGEQAYPAMLEAIRGARESIHLATYIFESNQTGRDFIDSLCQAAERGVEVRVLIDALGEFYSYPPARRLLRGTKVRVARFLPPSLSGRGIYFNLRNHRKLLIVDDRIGFTGGMNIGDRHLAARKENTHRVIDIHFRVQGPVVAHLQEAFMEDWAFCTRERLSMKSLPQPLEDGDAFCRGISSGPNEDYEMLHWIIVGALNSARKRLCIMTPYFIPNRALISAINAAGLRGVRVDILLPSKNNLPFVAWASEAYFWELVRYGINIHLMPPPFVHSKLLLVDDEYALVGSANVDPRSIRLNFEFNLEVYSRSLVAGLTTHCDEVIRRSHRVSVAEVDGRSLPRRLATGFFKLFSPYL</sequence>
<dbReference type="Proteomes" id="UP001060414">
    <property type="component" value="Chromosome"/>
</dbReference>
<organism evidence="15 16">
    <name type="scientific">Geoalkalibacter halelectricus</name>
    <dbReference type="NCBI Taxonomy" id="2847045"/>
    <lineage>
        <taxon>Bacteria</taxon>
        <taxon>Pseudomonadati</taxon>
        <taxon>Thermodesulfobacteriota</taxon>
        <taxon>Desulfuromonadia</taxon>
        <taxon>Desulfuromonadales</taxon>
        <taxon>Geoalkalibacteraceae</taxon>
        <taxon>Geoalkalibacter</taxon>
    </lineage>
</organism>
<keyword evidence="4" id="KW-0808">Transferase</keyword>
<keyword evidence="3" id="KW-0444">Lipid biosynthesis</keyword>
<dbReference type="NCBIfam" id="TIGR04265">
    <property type="entry name" value="bac_cardiolipin"/>
    <property type="match status" value="1"/>
</dbReference>
<gene>
    <name evidence="15" type="primary">cls</name>
    <name evidence="15" type="ORF">L9S41_02290</name>
</gene>
<evidence type="ECO:0000256" key="12">
    <source>
        <dbReference type="NCBIfam" id="TIGR04265"/>
    </source>
</evidence>
<keyword evidence="16" id="KW-1185">Reference proteome</keyword>
<evidence type="ECO:0000313" key="15">
    <source>
        <dbReference type="EMBL" id="UWZ80239.1"/>
    </source>
</evidence>
<accession>A0ABY5ZRC6</accession>
<keyword evidence="5 13" id="KW-0812">Transmembrane</keyword>
<evidence type="ECO:0000256" key="5">
    <source>
        <dbReference type="ARBA" id="ARBA00022692"/>
    </source>
</evidence>
<dbReference type="RefSeq" id="WP_260748596.1">
    <property type="nucleotide sequence ID" value="NZ_CP092109.1"/>
</dbReference>
<dbReference type="PANTHER" id="PTHR21248">
    <property type="entry name" value="CARDIOLIPIN SYNTHASE"/>
    <property type="match status" value="1"/>
</dbReference>